<protein>
    <submittedName>
        <fullName evidence="1">Uncharacterized protein</fullName>
    </submittedName>
</protein>
<keyword evidence="2" id="KW-1185">Reference proteome</keyword>
<reference evidence="1 2" key="1">
    <citation type="submission" date="2015-01" db="EMBL/GenBank/DDBJ databases">
        <title>Evolution of Trichinella species and genotypes.</title>
        <authorList>
            <person name="Korhonen P.K."/>
            <person name="Edoardo P."/>
            <person name="Giuseppe L.R."/>
            <person name="Gasser R.B."/>
        </authorList>
    </citation>
    <scope>NUCLEOTIDE SEQUENCE [LARGE SCALE GENOMIC DNA]</scope>
    <source>
        <strain evidence="1">ISS588</strain>
    </source>
</reference>
<proteinExistence type="predicted"/>
<evidence type="ECO:0000313" key="2">
    <source>
        <dbReference type="Proteomes" id="UP000054805"/>
    </source>
</evidence>
<organism evidence="1 2">
    <name type="scientific">Trichinella pseudospiralis</name>
    <name type="common">Parasitic roundworm</name>
    <dbReference type="NCBI Taxonomy" id="6337"/>
    <lineage>
        <taxon>Eukaryota</taxon>
        <taxon>Metazoa</taxon>
        <taxon>Ecdysozoa</taxon>
        <taxon>Nematoda</taxon>
        <taxon>Enoplea</taxon>
        <taxon>Dorylaimia</taxon>
        <taxon>Trichinellida</taxon>
        <taxon>Trichinellidae</taxon>
        <taxon>Trichinella</taxon>
    </lineage>
</organism>
<dbReference type="AlphaFoldDB" id="A0A0V1GDY4"/>
<name>A0A0V1GDY4_TRIPS</name>
<accession>A0A0V1GDY4</accession>
<dbReference type="Proteomes" id="UP000054805">
    <property type="component" value="Unassembled WGS sequence"/>
</dbReference>
<gene>
    <name evidence="1" type="ORF">T4B_9902</name>
</gene>
<evidence type="ECO:0000313" key="1">
    <source>
        <dbReference type="EMBL" id="KRY96431.1"/>
    </source>
</evidence>
<dbReference type="EMBL" id="JYDS01003187">
    <property type="protein sequence ID" value="KRY96431.1"/>
    <property type="molecule type" value="Genomic_DNA"/>
</dbReference>
<sequence>MDKMACCVLSWAMKSLKAIYSRTTASFGVKFSKTP</sequence>
<comment type="caution">
    <text evidence="1">The sequence shown here is derived from an EMBL/GenBank/DDBJ whole genome shotgun (WGS) entry which is preliminary data.</text>
</comment>